<evidence type="ECO:0000256" key="5">
    <source>
        <dbReference type="ARBA" id="ARBA00022919"/>
    </source>
</evidence>
<keyword evidence="4 10" id="KW-0812">Transmembrane</keyword>
<evidence type="ECO:0000256" key="4">
    <source>
        <dbReference type="ARBA" id="ARBA00022692"/>
    </source>
</evidence>
<evidence type="ECO:0000256" key="1">
    <source>
        <dbReference type="ARBA" id="ARBA00004141"/>
    </source>
</evidence>
<dbReference type="Pfam" id="PF14360">
    <property type="entry name" value="PAP2_C"/>
    <property type="match status" value="1"/>
</dbReference>
<evidence type="ECO:0000256" key="2">
    <source>
        <dbReference type="ARBA" id="ARBA00005441"/>
    </source>
</evidence>
<feature type="transmembrane region" description="Helical" evidence="10">
    <location>
        <begin position="323"/>
        <end position="340"/>
    </location>
</feature>
<dbReference type="GO" id="GO:0005789">
    <property type="term" value="C:endoplasmic reticulum membrane"/>
    <property type="evidence" value="ECO:0007669"/>
    <property type="project" value="TreeGrafter"/>
</dbReference>
<comment type="similarity">
    <text evidence="2">Belongs to the sphingomyelin synthase family.</text>
</comment>
<evidence type="ECO:0000256" key="7">
    <source>
        <dbReference type="ARBA" id="ARBA00023098"/>
    </source>
</evidence>
<evidence type="ECO:0000256" key="10">
    <source>
        <dbReference type="SAM" id="Phobius"/>
    </source>
</evidence>
<feature type="transmembrane region" description="Helical" evidence="10">
    <location>
        <begin position="213"/>
        <end position="237"/>
    </location>
</feature>
<feature type="transmembrane region" description="Helical" evidence="10">
    <location>
        <begin position="249"/>
        <end position="270"/>
    </location>
</feature>
<dbReference type="InterPro" id="IPR025749">
    <property type="entry name" value="Sphingomyelin_synth-like_dom"/>
</dbReference>
<keyword evidence="5" id="KW-0746">Sphingolipid metabolism</keyword>
<dbReference type="GO" id="GO:0033188">
    <property type="term" value="F:sphingomyelin synthase activity"/>
    <property type="evidence" value="ECO:0007669"/>
    <property type="project" value="TreeGrafter"/>
</dbReference>
<dbReference type="GO" id="GO:0000139">
    <property type="term" value="C:Golgi membrane"/>
    <property type="evidence" value="ECO:0007669"/>
    <property type="project" value="TreeGrafter"/>
</dbReference>
<sequence length="529" mass="61126">MFSVNDILLNEFQFKKMNENILNWTIENVKNFLKDKIESKEILNAIIEHKIDGKTLLLINERDLYSLEAKYNILLGDLKKFSLIIHKLQSENRNCLVYLGLIDSQSNLINNLLNSNSQHRSTFQSHHHNILTERNHLHDIDISPPNSVDGSNSGKCFATCIQPEFFKTIVSLGYAFLVTWLTAFVMVVVHERVPDVKKYPPLPDIFLDNVPHISWAFFACEVTGAILFSVWVCVLIFHKYRMILLRRFFALGGTVFLLRCFTMLITSLSVPGSHLQCQSSDHKFDDGEDFNVFEMLVNRISRAYTIWSGLGMSIQGVRTCGDYMFSGHTVALTLLNFFITEYTPRNLYFLHTITWLLNMFGIFFILAAHEHYSIDVFIAFYISSRLFLYYHTLANNQALMSHDSTRTRIWFPLFSYFESCVEGIIPNEYNALGEIFMTLGGWLINLKDLCMLTARRIWLTQNQSRTESNKRQKRSQSQTTPKRINKISTNGNNDKIRRSMTNLSSALIDDTDRTVSTRKSVNCGPKKEN</sequence>
<keyword evidence="13" id="KW-1185">Reference proteome</keyword>
<evidence type="ECO:0000256" key="8">
    <source>
        <dbReference type="ARBA" id="ARBA00023136"/>
    </source>
</evidence>
<dbReference type="PANTHER" id="PTHR21290:SF25">
    <property type="entry name" value="SPHINGOMYELIN SYNTHASE-RELATED PROTEIN 1"/>
    <property type="match status" value="1"/>
</dbReference>
<name>A0A9N9RLH0_9DIPT</name>
<protein>
    <recommendedName>
        <fullName evidence="11">Sphingomyelin synthase-like domain-containing protein</fullName>
    </recommendedName>
</protein>
<dbReference type="GO" id="GO:0046513">
    <property type="term" value="P:ceramide biosynthetic process"/>
    <property type="evidence" value="ECO:0007669"/>
    <property type="project" value="TreeGrafter"/>
</dbReference>
<dbReference type="PANTHER" id="PTHR21290">
    <property type="entry name" value="SPHINGOMYELIN SYNTHETASE"/>
    <property type="match status" value="1"/>
</dbReference>
<reference evidence="12" key="1">
    <citation type="submission" date="2022-01" db="EMBL/GenBank/DDBJ databases">
        <authorList>
            <person name="King R."/>
        </authorList>
    </citation>
    <scope>NUCLEOTIDE SEQUENCE</scope>
</reference>
<evidence type="ECO:0000313" key="13">
    <source>
        <dbReference type="Proteomes" id="UP001153620"/>
    </source>
</evidence>
<dbReference type="InterPro" id="IPR013761">
    <property type="entry name" value="SAM/pointed_sf"/>
</dbReference>
<feature type="compositionally biased region" description="Polar residues" evidence="9">
    <location>
        <begin position="475"/>
        <end position="505"/>
    </location>
</feature>
<feature type="transmembrane region" description="Helical" evidence="10">
    <location>
        <begin position="347"/>
        <end position="366"/>
    </location>
</feature>
<gene>
    <name evidence="12" type="ORF">CHIRRI_LOCUS2390</name>
</gene>
<dbReference type="Gene3D" id="1.10.150.50">
    <property type="entry name" value="Transcription Factor, Ets-1"/>
    <property type="match status" value="1"/>
</dbReference>
<keyword evidence="3" id="KW-0808">Transferase</keyword>
<dbReference type="EMBL" id="OU895877">
    <property type="protein sequence ID" value="CAG9799423.1"/>
    <property type="molecule type" value="Genomic_DNA"/>
</dbReference>
<organism evidence="12 13">
    <name type="scientific">Chironomus riparius</name>
    <dbReference type="NCBI Taxonomy" id="315576"/>
    <lineage>
        <taxon>Eukaryota</taxon>
        <taxon>Metazoa</taxon>
        <taxon>Ecdysozoa</taxon>
        <taxon>Arthropoda</taxon>
        <taxon>Hexapoda</taxon>
        <taxon>Insecta</taxon>
        <taxon>Pterygota</taxon>
        <taxon>Neoptera</taxon>
        <taxon>Endopterygota</taxon>
        <taxon>Diptera</taxon>
        <taxon>Nematocera</taxon>
        <taxon>Chironomoidea</taxon>
        <taxon>Chironomidae</taxon>
        <taxon>Chironominae</taxon>
        <taxon>Chironomus</taxon>
    </lineage>
</organism>
<keyword evidence="7" id="KW-0443">Lipid metabolism</keyword>
<feature type="transmembrane region" description="Helical" evidence="10">
    <location>
        <begin position="172"/>
        <end position="193"/>
    </location>
</feature>
<dbReference type="GO" id="GO:0047493">
    <property type="term" value="F:ceramide cholinephosphotransferase activity"/>
    <property type="evidence" value="ECO:0007669"/>
    <property type="project" value="TreeGrafter"/>
</dbReference>
<accession>A0A9N9RLH0</accession>
<evidence type="ECO:0000256" key="9">
    <source>
        <dbReference type="SAM" id="MobiDB-lite"/>
    </source>
</evidence>
<keyword evidence="8 10" id="KW-0472">Membrane</keyword>
<dbReference type="SUPFAM" id="SSF47769">
    <property type="entry name" value="SAM/Pointed domain"/>
    <property type="match status" value="1"/>
</dbReference>
<dbReference type="GO" id="GO:0005886">
    <property type="term" value="C:plasma membrane"/>
    <property type="evidence" value="ECO:0007669"/>
    <property type="project" value="TreeGrafter"/>
</dbReference>
<reference evidence="12" key="2">
    <citation type="submission" date="2022-10" db="EMBL/GenBank/DDBJ databases">
        <authorList>
            <consortium name="ENA_rothamsted_submissions"/>
            <consortium name="culmorum"/>
            <person name="King R."/>
        </authorList>
    </citation>
    <scope>NUCLEOTIDE SEQUENCE</scope>
</reference>
<evidence type="ECO:0000259" key="11">
    <source>
        <dbReference type="Pfam" id="PF14360"/>
    </source>
</evidence>
<feature type="domain" description="Sphingomyelin synthase-like" evidence="11">
    <location>
        <begin position="319"/>
        <end position="392"/>
    </location>
</feature>
<dbReference type="InterPro" id="IPR045221">
    <property type="entry name" value="Sphingomyelin_synth-like"/>
</dbReference>
<evidence type="ECO:0000313" key="12">
    <source>
        <dbReference type="EMBL" id="CAG9799423.1"/>
    </source>
</evidence>
<dbReference type="AlphaFoldDB" id="A0A9N9RLH0"/>
<evidence type="ECO:0000256" key="3">
    <source>
        <dbReference type="ARBA" id="ARBA00022679"/>
    </source>
</evidence>
<feature type="region of interest" description="Disordered" evidence="9">
    <location>
        <begin position="463"/>
        <end position="529"/>
    </location>
</feature>
<dbReference type="Proteomes" id="UP001153620">
    <property type="component" value="Chromosome 1"/>
</dbReference>
<keyword evidence="6 10" id="KW-1133">Transmembrane helix</keyword>
<evidence type="ECO:0000256" key="6">
    <source>
        <dbReference type="ARBA" id="ARBA00022989"/>
    </source>
</evidence>
<proteinExistence type="inferred from homology"/>
<dbReference type="OrthoDB" id="422827at2759"/>
<comment type="subcellular location">
    <subcellularLocation>
        <location evidence="1">Membrane</location>
        <topology evidence="1">Multi-pass membrane protein</topology>
    </subcellularLocation>
</comment>